<proteinExistence type="predicted"/>
<protein>
    <submittedName>
        <fullName evidence="1">Copper amine oxidase N-terminal domain-containing protein</fullName>
    </submittedName>
</protein>
<sequence>GILFIPVRSLSQLMGFTVQWNGADRSIVISQGSAQADKLTFQYGFNKDDEGWDGGFADLPVGYDQAIYNLDYKRELIPLEGNTTNFGLKLSGMNRSDDLFMFATKKVEGLEPNTTYQAKLKIGMYTNQGGGMMGVGGAPGEAVSIKAGVLGIEPKAVQKDDGGGKFYQMNVDKGNQSVEGADAKIVGNITKPDSEKEGYQLVTFNYGTSVTTNANGECFILIGSDSGYEGLTTLYFDDIQLSLKK</sequence>
<dbReference type="Proteomes" id="UP001519887">
    <property type="component" value="Unassembled WGS sequence"/>
</dbReference>
<feature type="non-terminal residue" evidence="1">
    <location>
        <position position="1"/>
    </location>
</feature>
<keyword evidence="2" id="KW-1185">Reference proteome</keyword>
<reference evidence="1 2" key="1">
    <citation type="submission" date="2021-07" db="EMBL/GenBank/DDBJ databases">
        <title>Paenibacillus radiodurans sp. nov., isolated from the southeastern edge of Tengger Desert.</title>
        <authorList>
            <person name="Zhang G."/>
        </authorList>
    </citation>
    <scope>NUCLEOTIDE SEQUENCE [LARGE SCALE GENOMIC DNA]</scope>
    <source>
        <strain evidence="1 2">CCM 7311</strain>
    </source>
</reference>
<organism evidence="1 2">
    <name type="scientific">Paenibacillus sepulcri</name>
    <dbReference type="NCBI Taxonomy" id="359917"/>
    <lineage>
        <taxon>Bacteria</taxon>
        <taxon>Bacillati</taxon>
        <taxon>Bacillota</taxon>
        <taxon>Bacilli</taxon>
        <taxon>Bacillales</taxon>
        <taxon>Paenibacillaceae</taxon>
        <taxon>Paenibacillus</taxon>
    </lineage>
</organism>
<evidence type="ECO:0000313" key="2">
    <source>
        <dbReference type="Proteomes" id="UP001519887"/>
    </source>
</evidence>
<evidence type="ECO:0000313" key="1">
    <source>
        <dbReference type="EMBL" id="MBW7456760.1"/>
    </source>
</evidence>
<name>A0ABS7C750_9BACL</name>
<comment type="caution">
    <text evidence="1">The sequence shown here is derived from an EMBL/GenBank/DDBJ whole genome shotgun (WGS) entry which is preliminary data.</text>
</comment>
<dbReference type="EMBL" id="JAHZIK010000658">
    <property type="protein sequence ID" value="MBW7456760.1"/>
    <property type="molecule type" value="Genomic_DNA"/>
</dbReference>
<gene>
    <name evidence="1" type="ORF">K0U00_22230</name>
</gene>
<accession>A0ABS7C750</accession>